<feature type="chain" id="PRO_5001629643" description="DUF4625 domain-containing protein" evidence="1">
    <location>
        <begin position="24"/>
        <end position="332"/>
    </location>
</feature>
<dbReference type="OrthoDB" id="978436at2"/>
<organism evidence="2 3">
    <name type="scientific">Flavobacterium seoulense</name>
    <dbReference type="NCBI Taxonomy" id="1492738"/>
    <lineage>
        <taxon>Bacteria</taxon>
        <taxon>Pseudomonadati</taxon>
        <taxon>Bacteroidota</taxon>
        <taxon>Flavobacteriia</taxon>
        <taxon>Flavobacteriales</taxon>
        <taxon>Flavobacteriaceae</taxon>
        <taxon>Flavobacterium</taxon>
    </lineage>
</organism>
<feature type="signal peptide" evidence="1">
    <location>
        <begin position="1"/>
        <end position="23"/>
    </location>
</feature>
<protein>
    <recommendedName>
        <fullName evidence="4">DUF4625 domain-containing protein</fullName>
    </recommendedName>
</protein>
<evidence type="ECO:0000256" key="1">
    <source>
        <dbReference type="SAM" id="SignalP"/>
    </source>
</evidence>
<reference evidence="2 3" key="1">
    <citation type="submission" date="2014-05" db="EMBL/GenBank/DDBJ databases">
        <title>Genome Sequence of Flavobacterium sp. EM1321.</title>
        <authorList>
            <person name="Shin S.-K."/>
            <person name="Yi H."/>
        </authorList>
    </citation>
    <scope>NUCLEOTIDE SEQUENCE [LARGE SCALE GENOMIC DNA]</scope>
    <source>
        <strain evidence="2 3">EM1321</strain>
    </source>
</reference>
<accession>A0A066X0U0</accession>
<dbReference type="STRING" id="1492738.FEM21_00430"/>
<evidence type="ECO:0000313" key="3">
    <source>
        <dbReference type="Proteomes" id="UP000027064"/>
    </source>
</evidence>
<dbReference type="PATRIC" id="fig|1492738.3.peg.43"/>
<dbReference type="RefSeq" id="WP_051627413.1">
    <property type="nucleotide sequence ID" value="NZ_JNCA01000001.1"/>
</dbReference>
<dbReference type="Proteomes" id="UP000027064">
    <property type="component" value="Unassembled WGS sequence"/>
</dbReference>
<keyword evidence="3" id="KW-1185">Reference proteome</keyword>
<evidence type="ECO:0000313" key="2">
    <source>
        <dbReference type="EMBL" id="KDN56540.1"/>
    </source>
</evidence>
<name>A0A066X0U0_9FLAO</name>
<evidence type="ECO:0008006" key="4">
    <source>
        <dbReference type="Google" id="ProtNLM"/>
    </source>
</evidence>
<dbReference type="InterPro" id="IPR013783">
    <property type="entry name" value="Ig-like_fold"/>
</dbReference>
<dbReference type="AlphaFoldDB" id="A0A066X0U0"/>
<dbReference type="PROSITE" id="PS51257">
    <property type="entry name" value="PROKAR_LIPOPROTEIN"/>
    <property type="match status" value="1"/>
</dbReference>
<proteinExistence type="predicted"/>
<dbReference type="eggNOG" id="COG1470">
    <property type="taxonomic scope" value="Bacteria"/>
</dbReference>
<keyword evidence="1" id="KW-0732">Signal</keyword>
<comment type="caution">
    <text evidence="2">The sequence shown here is derived from an EMBL/GenBank/DDBJ whole genome shotgun (WGS) entry which is preliminary data.</text>
</comment>
<sequence length="332" mass="35207">MNANFFKKALFILGTALFFTACSNDDDNAISGPSIQLLEVGTNNSLQAFAGADLHLEAEIEAAANIDKIEVEIHSETTGGWELNKIFTEGYSGAKNATFHEHIDIPADVAPGDYHLHIKVTDKNGNSKEAESKLAIVLKNPAAALVFTPVTGTGVEGHGDHFHGLAAEVLGTPITVTFDENGNAISGGHLHLNPTAIYKIALKTYDNKGAETQNKYIADAATATNYKAFLVGGSFVLNAATANGTGAIFQPREATYADGTTGSTTATTSTGVTTYLTIGTDNKGEKDVTFVMRKVNTGVKTTITRADWNRADYATAFAGSNELELKFEIHAE</sequence>
<dbReference type="EMBL" id="JNCA01000001">
    <property type="protein sequence ID" value="KDN56540.1"/>
    <property type="molecule type" value="Genomic_DNA"/>
</dbReference>
<dbReference type="Gene3D" id="2.60.40.10">
    <property type="entry name" value="Immunoglobulins"/>
    <property type="match status" value="1"/>
</dbReference>
<gene>
    <name evidence="2" type="ORF">FEM21_00430</name>
</gene>
<dbReference type="InterPro" id="IPR027829">
    <property type="entry name" value="DUF4625"/>
</dbReference>
<dbReference type="Pfam" id="PF15418">
    <property type="entry name" value="DUF4625"/>
    <property type="match status" value="1"/>
</dbReference>